<evidence type="ECO:0000313" key="2">
    <source>
        <dbReference type="Proteomes" id="UP000283523"/>
    </source>
</evidence>
<sequence length="83" mass="9687">MQFGQISHFALSVQDVELAAQCYQNVVRFEMGRQLGFPDYKLNSKGFVHWESGGQYTSTHIRTESWVTFGCYFDKSDYRYLNA</sequence>
<dbReference type="SUPFAM" id="SSF54593">
    <property type="entry name" value="Glyoxalase/Bleomycin resistance protein/Dihydroxybiphenyl dioxygenase"/>
    <property type="match status" value="1"/>
</dbReference>
<dbReference type="InterPro" id="IPR029068">
    <property type="entry name" value="Glyas_Bleomycin-R_OHBP_Dase"/>
</dbReference>
<reference evidence="1 2" key="1">
    <citation type="submission" date="2018-08" db="EMBL/GenBank/DDBJ databases">
        <title>Fibrisoma montanum sp. nov., isolated from Danxia mountain soil.</title>
        <authorList>
            <person name="Huang Y."/>
        </authorList>
    </citation>
    <scope>NUCLEOTIDE SEQUENCE [LARGE SCALE GENOMIC DNA]</scope>
    <source>
        <strain evidence="1 2">HYT19</strain>
    </source>
</reference>
<dbReference type="Proteomes" id="UP000283523">
    <property type="component" value="Unassembled WGS sequence"/>
</dbReference>
<proteinExistence type="predicted"/>
<name>A0A418LWN4_9BACT</name>
<dbReference type="AlphaFoldDB" id="A0A418LWN4"/>
<keyword evidence="2" id="KW-1185">Reference proteome</keyword>
<gene>
    <name evidence="1" type="ORF">DYU11_30960</name>
</gene>
<protein>
    <submittedName>
        <fullName evidence="1">Uncharacterized protein</fullName>
    </submittedName>
</protein>
<organism evidence="1 2">
    <name type="scientific">Fibrisoma montanum</name>
    <dbReference type="NCBI Taxonomy" id="2305895"/>
    <lineage>
        <taxon>Bacteria</taxon>
        <taxon>Pseudomonadati</taxon>
        <taxon>Bacteroidota</taxon>
        <taxon>Cytophagia</taxon>
        <taxon>Cytophagales</taxon>
        <taxon>Spirosomataceae</taxon>
        <taxon>Fibrisoma</taxon>
    </lineage>
</organism>
<comment type="caution">
    <text evidence="1">The sequence shown here is derived from an EMBL/GenBank/DDBJ whole genome shotgun (WGS) entry which is preliminary data.</text>
</comment>
<dbReference type="EMBL" id="QXED01000016">
    <property type="protein sequence ID" value="RIV17667.1"/>
    <property type="molecule type" value="Genomic_DNA"/>
</dbReference>
<accession>A0A418LWN4</accession>
<evidence type="ECO:0000313" key="1">
    <source>
        <dbReference type="EMBL" id="RIV17667.1"/>
    </source>
</evidence>